<evidence type="ECO:0000256" key="1">
    <source>
        <dbReference type="SAM" id="Coils"/>
    </source>
</evidence>
<feature type="domain" description="Transposase IS66 zinc-finger binding" evidence="3">
    <location>
        <begin position="126"/>
        <end position="169"/>
    </location>
</feature>
<feature type="coiled-coil region" evidence="1">
    <location>
        <begin position="7"/>
        <end position="55"/>
    </location>
</feature>
<dbReference type="Proteomes" id="UP000019426">
    <property type="component" value="Chromosome M2/40_rep1"/>
</dbReference>
<dbReference type="EMBL" id="HG917868">
    <property type="protein sequence ID" value="CDM67537.1"/>
    <property type="molecule type" value="Genomic_DNA"/>
</dbReference>
<reference evidence="9 10" key="1">
    <citation type="submission" date="2013-11" db="EMBL/GenBank/DDBJ databases">
        <title>Complete genome sequence of Clostridum sp. M2/40.</title>
        <authorList>
            <person name="Wibberg D."/>
            <person name="Puehler A."/>
            <person name="Schlueter A."/>
        </authorList>
    </citation>
    <scope>NUCLEOTIDE SEQUENCE [LARGE SCALE GENOMIC DNA]</scope>
    <source>
        <strain evidence="10">M2/40</strain>
        <strain evidence="9">Type strain: M2/40</strain>
    </source>
</reference>
<dbReference type="RefSeq" id="WP_051483633.1">
    <property type="nucleotide sequence ID" value="NZ_HG917868.1"/>
</dbReference>
<sequence>MNHEIISNELDERSQVLIEKVEEMEKEIDSKNKEIENLKNELEFLKGIISNKNKKIFGASSEKVDANQLCFFNEAEKHSDSKVEEPTVEEITYKRAKKSNNIGKKDNLANLERKIIEHKLEGDDLICDKCGSELVEIGVKSRKEILIYIPGKLIVEEHVLYSYACKTCEKENEDSKIVSPEMPKTIFYNSMASNELIAHTIALKYLHAMPLYRQQSYFDMMGATLSRQTLCNWTMSAAKALEPIYNYMKKELLNRNYIHADETTLKVINDNGKSSKSKKYMWLYMSETNAKPIILYDYQNTRSSSCPKAFLGEYSGYLQTDGYSGYNSVSEATRLYCLAHIRRKFYEIVENLDKEALKKSRGVIGFNYCEQIYKLEKELRETYSSNEDYYDIRFNIRKEKLEPILDNFIEYVETEIKNALPRSPLGKALDYAKKHLPGLKNVLLDGSLEIDNNAAERAIKPFVIGRKNFLFANTAKGATSSAKLYSIIETAKANKVVVEKYLVYLFNNLLNIDSNNSEALENLMPWSSSIPDNLKIKIKK</sequence>
<dbReference type="NCBIfam" id="NF033517">
    <property type="entry name" value="transpos_IS66"/>
    <property type="match status" value="1"/>
</dbReference>
<dbReference type="PANTHER" id="PTHR33678:SF1">
    <property type="entry name" value="BLL1576 PROTEIN"/>
    <property type="match status" value="1"/>
</dbReference>
<dbReference type="KEGG" id="clt:CM240_0370"/>
<evidence type="ECO:0000259" key="5">
    <source>
        <dbReference type="Pfam" id="PF13817"/>
    </source>
</evidence>
<evidence type="ECO:0000313" key="10">
    <source>
        <dbReference type="Proteomes" id="UP000019426"/>
    </source>
</evidence>
<dbReference type="InterPro" id="IPR004291">
    <property type="entry name" value="Transposase_IS66_central"/>
</dbReference>
<dbReference type="InterPro" id="IPR024474">
    <property type="entry name" value="Znf_dom_IS66"/>
</dbReference>
<dbReference type="InterPro" id="IPR052344">
    <property type="entry name" value="Transposase-related"/>
</dbReference>
<evidence type="ECO:0000313" key="9">
    <source>
        <dbReference type="EMBL" id="CDM70423.1"/>
    </source>
</evidence>
<feature type="domain" description="Transposase IS66 central" evidence="2">
    <location>
        <begin position="190"/>
        <end position="479"/>
    </location>
</feature>
<dbReference type="InterPro" id="IPR039552">
    <property type="entry name" value="IS66_C"/>
</dbReference>
<dbReference type="PATRIC" id="fig|1216932.3.peg.1263"/>
<evidence type="ECO:0000313" key="8">
    <source>
        <dbReference type="EMBL" id="CDM70366.1"/>
    </source>
</evidence>
<feature type="domain" description="Transposase IS66 C-terminal" evidence="5">
    <location>
        <begin position="486"/>
        <end position="526"/>
    </location>
</feature>
<evidence type="ECO:0000259" key="3">
    <source>
        <dbReference type="Pfam" id="PF13005"/>
    </source>
</evidence>
<dbReference type="KEGG" id="clt:CM240_3249"/>
<dbReference type="KEGG" id="clt:CM240_1269"/>
<organism evidence="9 10">
    <name type="scientific">Clostridium bornimense</name>
    <dbReference type="NCBI Taxonomy" id="1216932"/>
    <lineage>
        <taxon>Bacteria</taxon>
        <taxon>Bacillati</taxon>
        <taxon>Bacillota</taxon>
        <taxon>Clostridia</taxon>
        <taxon>Eubacteriales</taxon>
        <taxon>Clostridiaceae</taxon>
        <taxon>Clostridium</taxon>
    </lineage>
</organism>
<dbReference type="InterPro" id="IPR024463">
    <property type="entry name" value="Transposase_TnpC_homeodom"/>
</dbReference>
<protein>
    <submittedName>
        <fullName evidence="6 9">Transposase</fullName>
    </submittedName>
</protein>
<dbReference type="Pfam" id="PF13007">
    <property type="entry name" value="LZ_Tnp_IS66"/>
    <property type="match status" value="1"/>
</dbReference>
<dbReference type="AlphaFoldDB" id="W6S128"/>
<dbReference type="EMBL" id="HG917869">
    <property type="protein sequence ID" value="CDM70423.1"/>
    <property type="molecule type" value="Genomic_DNA"/>
</dbReference>
<evidence type="ECO:0000313" key="6">
    <source>
        <dbReference type="EMBL" id="CDM67537.1"/>
    </source>
</evidence>
<dbReference type="Pfam" id="PF13005">
    <property type="entry name" value="zf-IS66"/>
    <property type="match status" value="1"/>
</dbReference>
<gene>
    <name evidence="6" type="ORF">CM240_0370</name>
    <name evidence="7" type="ORF">CM240_1269</name>
    <name evidence="8" type="ORF">CM240_3249</name>
    <name evidence="9" type="ORF">CM240_3306</name>
</gene>
<accession>W6S128</accession>
<keyword evidence="1" id="KW-0175">Coiled coil</keyword>
<evidence type="ECO:0000259" key="2">
    <source>
        <dbReference type="Pfam" id="PF03050"/>
    </source>
</evidence>
<evidence type="ECO:0000259" key="4">
    <source>
        <dbReference type="Pfam" id="PF13007"/>
    </source>
</evidence>
<dbReference type="STRING" id="1216932.CM240_0370"/>
<dbReference type="KEGG" id="clt:CM240_3306"/>
<dbReference type="EMBL" id="HG917868">
    <property type="protein sequence ID" value="CDM68433.1"/>
    <property type="molecule type" value="Genomic_DNA"/>
</dbReference>
<name>W6S128_9CLOT</name>
<dbReference type="Proteomes" id="UP000019426">
    <property type="component" value="Chromosome M2/40_rep2"/>
</dbReference>
<evidence type="ECO:0000313" key="7">
    <source>
        <dbReference type="EMBL" id="CDM68433.1"/>
    </source>
</evidence>
<proteinExistence type="predicted"/>
<dbReference type="HOGENOM" id="CLU_023034_0_2_9"/>
<dbReference type="Pfam" id="PF03050">
    <property type="entry name" value="DDE_Tnp_IS66"/>
    <property type="match status" value="1"/>
</dbReference>
<feature type="domain" description="Transposase TnpC homeodomain" evidence="4">
    <location>
        <begin position="45"/>
        <end position="115"/>
    </location>
</feature>
<dbReference type="eggNOG" id="COG4974">
    <property type="taxonomic scope" value="Bacteria"/>
</dbReference>
<dbReference type="Pfam" id="PF13817">
    <property type="entry name" value="DDE_Tnp_IS66_C"/>
    <property type="match status" value="1"/>
</dbReference>
<dbReference type="EMBL" id="HG917869">
    <property type="protein sequence ID" value="CDM70366.1"/>
    <property type="molecule type" value="Genomic_DNA"/>
</dbReference>
<keyword evidence="10" id="KW-1185">Reference proteome</keyword>
<dbReference type="PANTHER" id="PTHR33678">
    <property type="entry name" value="BLL1576 PROTEIN"/>
    <property type="match status" value="1"/>
</dbReference>